<dbReference type="Proteomes" id="UP000235786">
    <property type="component" value="Unassembled WGS sequence"/>
</dbReference>
<dbReference type="PANTHER" id="PTHR10039">
    <property type="entry name" value="AMELOGENIN"/>
    <property type="match status" value="1"/>
</dbReference>
<evidence type="ECO:0000259" key="4">
    <source>
        <dbReference type="Pfam" id="PF17109"/>
    </source>
</evidence>
<dbReference type="InterPro" id="IPR056884">
    <property type="entry name" value="NPHP3-like_N"/>
</dbReference>
<dbReference type="Gene3D" id="1.25.40.10">
    <property type="entry name" value="Tetratricopeptide repeat domain"/>
    <property type="match status" value="2"/>
</dbReference>
<dbReference type="Pfam" id="PF24883">
    <property type="entry name" value="NPHP3_N"/>
    <property type="match status" value="1"/>
</dbReference>
<evidence type="ECO:0000256" key="3">
    <source>
        <dbReference type="SAM" id="MobiDB-lite"/>
    </source>
</evidence>
<proteinExistence type="predicted"/>
<feature type="coiled-coil region" evidence="2">
    <location>
        <begin position="1446"/>
        <end position="1478"/>
    </location>
</feature>
<dbReference type="Gene3D" id="3.40.50.300">
    <property type="entry name" value="P-loop containing nucleotide triphosphate hydrolases"/>
    <property type="match status" value="1"/>
</dbReference>
<dbReference type="SUPFAM" id="SSF52540">
    <property type="entry name" value="P-loop containing nucleoside triphosphate hydrolases"/>
    <property type="match status" value="1"/>
</dbReference>
<evidence type="ECO:0000259" key="5">
    <source>
        <dbReference type="Pfam" id="PF24883"/>
    </source>
</evidence>
<gene>
    <name evidence="6" type="ORF">L207DRAFT_457142</name>
</gene>
<organism evidence="6 7">
    <name type="scientific">Hyaloscypha variabilis (strain UAMH 11265 / GT02V1 / F)</name>
    <name type="common">Meliniomyces variabilis</name>
    <dbReference type="NCBI Taxonomy" id="1149755"/>
    <lineage>
        <taxon>Eukaryota</taxon>
        <taxon>Fungi</taxon>
        <taxon>Dikarya</taxon>
        <taxon>Ascomycota</taxon>
        <taxon>Pezizomycotina</taxon>
        <taxon>Leotiomycetes</taxon>
        <taxon>Helotiales</taxon>
        <taxon>Hyaloscyphaceae</taxon>
        <taxon>Hyaloscypha</taxon>
        <taxon>Hyaloscypha variabilis</taxon>
    </lineage>
</organism>
<protein>
    <submittedName>
        <fullName evidence="6">Uncharacterized protein</fullName>
    </submittedName>
</protein>
<dbReference type="PANTHER" id="PTHR10039:SF17">
    <property type="entry name" value="FUNGAL STAND N-TERMINAL GOODBYE DOMAIN-CONTAINING PROTEIN-RELATED"/>
    <property type="match status" value="1"/>
</dbReference>
<accession>A0A2J6RVX2</accession>
<evidence type="ECO:0000256" key="2">
    <source>
        <dbReference type="SAM" id="Coils"/>
    </source>
</evidence>
<dbReference type="SUPFAM" id="SSF48452">
    <property type="entry name" value="TPR-like"/>
    <property type="match status" value="1"/>
</dbReference>
<keyword evidence="1" id="KW-0677">Repeat</keyword>
<dbReference type="OrthoDB" id="3435367at2759"/>
<feature type="domain" description="Fungal STAND N-terminal Goodbye" evidence="4">
    <location>
        <begin position="10"/>
        <end position="128"/>
    </location>
</feature>
<sequence length="1635" mass="184776">MAEPSLKELWNEADARFQLTTGKSLKLSPPKTLEDVRREFEVQQTGDGGKEDAKGRAYKDFGLTALQCLKLLGGVAAQGAALVFGPADLCFNAISMLLDIPANIHEFHEAVDGMFEEVSIFLSQFKIYSRIESFSSIDPELMRLIHKLMISFVDICALSITLRKSGKWKSFKGNFKKIILNDDSGVQAELKRFKALVETHSSIQGTITLEAVLHNQDDLTQILFAASDSKKSITELAKKFDHVADRVEHYGETIIEVLNTAEGTKKSEQTAKENQKIIRDKLLGSTDVAQKSATTCNDCWVASMKNSGEWMDTVPQYQDWVDEKPEVDPLLLITGDPNTGKSFLSSVIVHRLQSSHSGSQTATRTPLVAYHFFPKKTEKSPQNPPPPAQMALKCLAAQIAARDPKYEKKLVELCRSPLWADESHFKDLSCKELWQSLNFVTPKRDLKYFIVLDGLDQLPGESSGQLLEVLSGLKTSMASLADYSDRCQLRVVATGTPDTFPKDQFEDIPRIHIPEFNIPDIRSYVDRELKERELLQGKDSETAKLRDSIRDTLPDRVEGDFFKVRTAIVKINDLVNSDGSATQVMSILNEAGQSREEIAVNVVKAANQALTAKEIDEVNEMLIWGIHGAQYFEVDAMQAALYLRFGTIPLQPLERKLTKKYNKLFEYENDLIQVGEEIENAVTTTATTRIKAADIPQITATITINSATMSQAQNFLWDLAEHGAMKKFLFDENAAKKTSKGTIRVNQFDAHLWIVNQSLLLLQSPPDERTKALAVYILEWFPFHLKSLREHKNFEALEVEEKQKIGQGVYAYIADEDILEKFWGAYGPPETNWIDLPGELGYMWNWLDDEEATRFLGKRDKLLLRQIKQDPNPNRSILLPIITMISRHWLMDRAWDVRVPYEWVKSFLQMDIIKKPESEKAEDDETVDDENEIPTQADSAEEPITEQNQTGEETTIKEDEPPKAEESIKEYVSTEEDGPTQKAVAIEVIKDQPENKATDDDNISYLEEEVSDHDAVTGAAKWVQKLHKISALNSLWYERLGETFRILDLFDDAVETLTKATKLENANWTCSQNLALALASRDNEGDLALAIAEMEKVLDTLRQTQSTPENTEDTKLNLITNLKQMARWQILQPTSNVDKSQECHDEILRIDPDDLEANYWTLDTLRRPGREQQFLESLEELSKRKSKDSELTVLGGLLIYMATVEDRNIIFELMFLATQKTSAFDVLMANLQDALELARKENLIDELPVLLLQTGIALYHFDQRDQKNPESALALWTECGALSSSNSSWGFQGLCKRAYRLISFHYYHRAIASKDPSPHVEMLKQVLSRHQIIDQWAKAYLGCYYASVGDNASAKKLFLNDFMTALGLLSDESEWNDYQGYLYLADILMHSGDNLNALSAWSLIVPTDVDLAAMVLDEWKDEPLKTIAKDLREYIPSGIQTASTARETFLRMIEVLEKEIAETSAQETRELNDQLREDALNLARVRLKDKLPEPSDGSPREGSLTLFCDGKCDVKWSYADDLYSCKSCPDVQFCKDCRDKLKAGKLQLFICSPDHDWLHIPKWDDEEYVKVGRGKVKVGGTWDGEKRVEGEVVTIEAWLDSLRDLWGVAKPTANDTAAASTSNSSDLLALTEEVS</sequence>
<dbReference type="EMBL" id="KZ613943">
    <property type="protein sequence ID" value="PMD42669.1"/>
    <property type="molecule type" value="Genomic_DNA"/>
</dbReference>
<evidence type="ECO:0000256" key="1">
    <source>
        <dbReference type="ARBA" id="ARBA00022737"/>
    </source>
</evidence>
<evidence type="ECO:0000313" key="7">
    <source>
        <dbReference type="Proteomes" id="UP000235786"/>
    </source>
</evidence>
<dbReference type="InterPro" id="IPR027417">
    <property type="entry name" value="P-loop_NTPase"/>
</dbReference>
<keyword evidence="2" id="KW-0175">Coiled coil</keyword>
<dbReference type="InterPro" id="IPR011990">
    <property type="entry name" value="TPR-like_helical_dom_sf"/>
</dbReference>
<dbReference type="InterPro" id="IPR031350">
    <property type="entry name" value="Goodbye_dom"/>
</dbReference>
<feature type="compositionally biased region" description="Acidic residues" evidence="3">
    <location>
        <begin position="920"/>
        <end position="932"/>
    </location>
</feature>
<dbReference type="Pfam" id="PF17109">
    <property type="entry name" value="Goodbye"/>
    <property type="match status" value="1"/>
</dbReference>
<feature type="region of interest" description="Disordered" evidence="3">
    <location>
        <begin position="916"/>
        <end position="964"/>
    </location>
</feature>
<feature type="compositionally biased region" description="Basic and acidic residues" evidence="3">
    <location>
        <begin position="954"/>
        <end position="964"/>
    </location>
</feature>
<keyword evidence="7" id="KW-1185">Reference proteome</keyword>
<reference evidence="6 7" key="1">
    <citation type="submission" date="2016-04" db="EMBL/GenBank/DDBJ databases">
        <title>A degradative enzymes factory behind the ericoid mycorrhizal symbiosis.</title>
        <authorList>
            <consortium name="DOE Joint Genome Institute"/>
            <person name="Martino E."/>
            <person name="Morin E."/>
            <person name="Grelet G."/>
            <person name="Kuo A."/>
            <person name="Kohler A."/>
            <person name="Daghino S."/>
            <person name="Barry K."/>
            <person name="Choi C."/>
            <person name="Cichocki N."/>
            <person name="Clum A."/>
            <person name="Copeland A."/>
            <person name="Hainaut M."/>
            <person name="Haridas S."/>
            <person name="Labutti K."/>
            <person name="Lindquist E."/>
            <person name="Lipzen A."/>
            <person name="Khouja H.-R."/>
            <person name="Murat C."/>
            <person name="Ohm R."/>
            <person name="Olson A."/>
            <person name="Spatafora J."/>
            <person name="Veneault-Fourrey C."/>
            <person name="Henrissat B."/>
            <person name="Grigoriev I."/>
            <person name="Martin F."/>
            <person name="Perotto S."/>
        </authorList>
    </citation>
    <scope>NUCLEOTIDE SEQUENCE [LARGE SCALE GENOMIC DNA]</scope>
    <source>
        <strain evidence="6 7">F</strain>
    </source>
</reference>
<dbReference type="STRING" id="1149755.A0A2J6RVX2"/>
<name>A0A2J6RVX2_HYAVF</name>
<feature type="domain" description="Nephrocystin 3-like N-terminal" evidence="5">
    <location>
        <begin position="307"/>
        <end position="474"/>
    </location>
</feature>
<evidence type="ECO:0000313" key="6">
    <source>
        <dbReference type="EMBL" id="PMD42669.1"/>
    </source>
</evidence>